<dbReference type="EMBL" id="BK032826">
    <property type="protein sequence ID" value="DAF62696.1"/>
    <property type="molecule type" value="Genomic_DNA"/>
</dbReference>
<feature type="transmembrane region" description="Helical" evidence="1">
    <location>
        <begin position="7"/>
        <end position="29"/>
    </location>
</feature>
<sequence length="60" mass="6841">MKAFIGLLVISGISLVIYTMLYALLYYIFHLDLLLSTMIPTCLTGVLTYSWGYTSNDKRE</sequence>
<keyword evidence="1" id="KW-0472">Membrane</keyword>
<name>A0A8S5THT0_9CAUD</name>
<evidence type="ECO:0000256" key="1">
    <source>
        <dbReference type="SAM" id="Phobius"/>
    </source>
</evidence>
<evidence type="ECO:0000313" key="2">
    <source>
        <dbReference type="EMBL" id="DAF62696.1"/>
    </source>
</evidence>
<keyword evidence="1" id="KW-1133">Transmembrane helix</keyword>
<reference evidence="2" key="1">
    <citation type="journal article" date="2021" name="Proc. Natl. Acad. Sci. U.S.A.">
        <title>A Catalog of Tens of Thousands of Viruses from Human Metagenomes Reveals Hidden Associations with Chronic Diseases.</title>
        <authorList>
            <person name="Tisza M.J."/>
            <person name="Buck C.B."/>
        </authorList>
    </citation>
    <scope>NUCLEOTIDE SEQUENCE</scope>
    <source>
        <strain evidence="2">CtuBK6</strain>
    </source>
</reference>
<proteinExistence type="predicted"/>
<protein>
    <submittedName>
        <fullName evidence="2">Uncharacterized protein</fullName>
    </submittedName>
</protein>
<organism evidence="2">
    <name type="scientific">Siphoviridae sp. ctuBK6</name>
    <dbReference type="NCBI Taxonomy" id="2827963"/>
    <lineage>
        <taxon>Viruses</taxon>
        <taxon>Duplodnaviria</taxon>
        <taxon>Heunggongvirae</taxon>
        <taxon>Uroviricota</taxon>
        <taxon>Caudoviricetes</taxon>
    </lineage>
</organism>
<feature type="transmembrane region" description="Helical" evidence="1">
    <location>
        <begin position="35"/>
        <end position="54"/>
    </location>
</feature>
<accession>A0A8S5THT0</accession>
<keyword evidence="1" id="KW-0812">Transmembrane</keyword>